<reference evidence="1" key="2">
    <citation type="journal article" date="2021" name="PeerJ">
        <title>Extensive microbial diversity within the chicken gut microbiome revealed by metagenomics and culture.</title>
        <authorList>
            <person name="Gilroy R."/>
            <person name="Ravi A."/>
            <person name="Getino M."/>
            <person name="Pursley I."/>
            <person name="Horton D.L."/>
            <person name="Alikhan N.F."/>
            <person name="Baker D."/>
            <person name="Gharbi K."/>
            <person name="Hall N."/>
            <person name="Watson M."/>
            <person name="Adriaenssens E.M."/>
            <person name="Foster-Nyarko E."/>
            <person name="Jarju S."/>
            <person name="Secka A."/>
            <person name="Antonio M."/>
            <person name="Oren A."/>
            <person name="Chaudhuri R.R."/>
            <person name="La Ragione R."/>
            <person name="Hildebrand F."/>
            <person name="Pallen M.J."/>
        </authorList>
    </citation>
    <scope>NUCLEOTIDE SEQUENCE</scope>
    <source>
        <strain evidence="1">CHK183-6373</strain>
    </source>
</reference>
<proteinExistence type="predicted"/>
<dbReference type="InterPro" id="IPR056510">
    <property type="entry name" value="WapI"/>
</dbReference>
<dbReference type="Proteomes" id="UP000886884">
    <property type="component" value="Unassembled WGS sequence"/>
</dbReference>
<reference evidence="1" key="1">
    <citation type="submission" date="2020-10" db="EMBL/GenBank/DDBJ databases">
        <authorList>
            <person name="Gilroy R."/>
        </authorList>
    </citation>
    <scope>NUCLEOTIDE SEQUENCE</scope>
    <source>
        <strain evidence="1">CHK183-6373</strain>
    </source>
</reference>
<protein>
    <submittedName>
        <fullName evidence="1">Uncharacterized protein</fullName>
    </submittedName>
</protein>
<name>A0A9D1PA62_9FIRM</name>
<evidence type="ECO:0000313" key="2">
    <source>
        <dbReference type="Proteomes" id="UP000886884"/>
    </source>
</evidence>
<dbReference type="AlphaFoldDB" id="A0A9D1PA62"/>
<sequence length="174" mass="20227">MWLKLDLSGIRLSMQIRNYRKVSADDWHSTWCKTDFSFVSDEWLNYSKDNDEVFLACEIEDLAKALDDLLNDRLNAPTEFNCIEPDFNFVLNPKKDLRLDPKVLYVKPGCEIVDIDMEWKISFWYDGLTDNYLSVALDRTDIECLLLYLRLVMGEVQESSPEIKALMGKGIIAV</sequence>
<organism evidence="1 2">
    <name type="scientific">Candidatus Ornithocaccomicrobium faecavium</name>
    <dbReference type="NCBI Taxonomy" id="2840890"/>
    <lineage>
        <taxon>Bacteria</taxon>
        <taxon>Bacillati</taxon>
        <taxon>Bacillota</taxon>
        <taxon>Clostridia</taxon>
        <taxon>Candidatus Ornithocaccomicrobium</taxon>
    </lineage>
</organism>
<accession>A0A9D1PA62</accession>
<gene>
    <name evidence="1" type="ORF">IAA64_12940</name>
</gene>
<dbReference type="EMBL" id="DVOT01000234">
    <property type="protein sequence ID" value="HIV28862.1"/>
    <property type="molecule type" value="Genomic_DNA"/>
</dbReference>
<dbReference type="Pfam" id="PF24716">
    <property type="entry name" value="WapI"/>
    <property type="match status" value="1"/>
</dbReference>
<evidence type="ECO:0000313" key="1">
    <source>
        <dbReference type="EMBL" id="HIV28862.1"/>
    </source>
</evidence>
<comment type="caution">
    <text evidence="1">The sequence shown here is derived from an EMBL/GenBank/DDBJ whole genome shotgun (WGS) entry which is preliminary data.</text>
</comment>